<proteinExistence type="predicted"/>
<name>A0ABR9HSH3_9PSEU</name>
<organism evidence="2 3">
    <name type="scientific">Amycolatopsis lexingtonensis</name>
    <dbReference type="NCBI Taxonomy" id="218822"/>
    <lineage>
        <taxon>Bacteria</taxon>
        <taxon>Bacillati</taxon>
        <taxon>Actinomycetota</taxon>
        <taxon>Actinomycetes</taxon>
        <taxon>Pseudonocardiales</taxon>
        <taxon>Pseudonocardiaceae</taxon>
        <taxon>Amycolatopsis</taxon>
    </lineage>
</organism>
<dbReference type="RefSeq" id="WP_086864581.1">
    <property type="nucleotide sequence ID" value="NZ_JADBEG010000001.1"/>
</dbReference>
<feature type="transmembrane region" description="Helical" evidence="1">
    <location>
        <begin position="97"/>
        <end position="115"/>
    </location>
</feature>
<dbReference type="EMBL" id="JADBEG010000001">
    <property type="protein sequence ID" value="MBE1493873.1"/>
    <property type="molecule type" value="Genomic_DNA"/>
</dbReference>
<keyword evidence="3" id="KW-1185">Reference proteome</keyword>
<feature type="transmembrane region" description="Helical" evidence="1">
    <location>
        <begin position="31"/>
        <end position="53"/>
    </location>
</feature>
<accession>A0ABR9HSH3</accession>
<protein>
    <recommendedName>
        <fullName evidence="4">DoxX family protein</fullName>
    </recommendedName>
</protein>
<keyword evidence="1" id="KW-0812">Transmembrane</keyword>
<evidence type="ECO:0000313" key="3">
    <source>
        <dbReference type="Proteomes" id="UP000631670"/>
    </source>
</evidence>
<keyword evidence="1" id="KW-1133">Transmembrane helix</keyword>
<comment type="caution">
    <text evidence="2">The sequence shown here is derived from an EMBL/GenBank/DDBJ whole genome shotgun (WGS) entry which is preliminary data.</text>
</comment>
<keyword evidence="1" id="KW-0472">Membrane</keyword>
<evidence type="ECO:0008006" key="4">
    <source>
        <dbReference type="Google" id="ProtNLM"/>
    </source>
</evidence>
<dbReference type="Proteomes" id="UP000631670">
    <property type="component" value="Unassembled WGS sequence"/>
</dbReference>
<evidence type="ECO:0000256" key="1">
    <source>
        <dbReference type="SAM" id="Phobius"/>
    </source>
</evidence>
<feature type="transmembrane region" description="Helical" evidence="1">
    <location>
        <begin position="58"/>
        <end position="77"/>
    </location>
</feature>
<sequence>MNLLLRIATAVCLAGTGFLHAQLYVDGYRVIPVIGPAFLVQASASMAVALLLLAGSPLLLRLTAAALAAGALAGFVLSRTTGLFGFSERGFQPAPQALLSVLAEVAVVVLIAIALHRDGFRWREVVRRSRSTVR</sequence>
<gene>
    <name evidence="2" type="ORF">H4696_000973</name>
</gene>
<reference evidence="2 3" key="1">
    <citation type="submission" date="2020-10" db="EMBL/GenBank/DDBJ databases">
        <title>Sequencing the genomes of 1000 actinobacteria strains.</title>
        <authorList>
            <person name="Klenk H.-P."/>
        </authorList>
    </citation>
    <scope>NUCLEOTIDE SEQUENCE [LARGE SCALE GENOMIC DNA]</scope>
    <source>
        <strain evidence="2 3">DSM 44653</strain>
    </source>
</reference>
<evidence type="ECO:0000313" key="2">
    <source>
        <dbReference type="EMBL" id="MBE1493873.1"/>
    </source>
</evidence>